<comment type="caution">
    <text evidence="1">The sequence shown here is derived from an EMBL/GenBank/DDBJ whole genome shotgun (WGS) entry which is preliminary data.</text>
</comment>
<organism evidence="1 2">
    <name type="scientific">Corchorus capsularis</name>
    <name type="common">Jute</name>
    <dbReference type="NCBI Taxonomy" id="210143"/>
    <lineage>
        <taxon>Eukaryota</taxon>
        <taxon>Viridiplantae</taxon>
        <taxon>Streptophyta</taxon>
        <taxon>Embryophyta</taxon>
        <taxon>Tracheophyta</taxon>
        <taxon>Spermatophyta</taxon>
        <taxon>Magnoliopsida</taxon>
        <taxon>eudicotyledons</taxon>
        <taxon>Gunneridae</taxon>
        <taxon>Pentapetalae</taxon>
        <taxon>rosids</taxon>
        <taxon>malvids</taxon>
        <taxon>Malvales</taxon>
        <taxon>Malvaceae</taxon>
        <taxon>Grewioideae</taxon>
        <taxon>Apeibeae</taxon>
        <taxon>Corchorus</taxon>
    </lineage>
</organism>
<proteinExistence type="predicted"/>
<evidence type="ECO:0000313" key="2">
    <source>
        <dbReference type="Proteomes" id="UP000188268"/>
    </source>
</evidence>
<dbReference type="Gramene" id="OMO51431">
    <property type="protein sequence ID" value="OMO51431"/>
    <property type="gene ID" value="CCACVL1_29800"/>
</dbReference>
<protein>
    <submittedName>
        <fullName evidence="1">Uncharacterized protein</fullName>
    </submittedName>
</protein>
<accession>A0A1R3G022</accession>
<dbReference type="Proteomes" id="UP000188268">
    <property type="component" value="Unassembled WGS sequence"/>
</dbReference>
<keyword evidence="2" id="KW-1185">Reference proteome</keyword>
<evidence type="ECO:0000313" key="1">
    <source>
        <dbReference type="EMBL" id="OMO51431.1"/>
    </source>
</evidence>
<dbReference type="AlphaFoldDB" id="A0A1R3G022"/>
<dbReference type="EMBL" id="AWWV01015808">
    <property type="protein sequence ID" value="OMO51431.1"/>
    <property type="molecule type" value="Genomic_DNA"/>
</dbReference>
<reference evidence="1 2" key="1">
    <citation type="submission" date="2013-09" db="EMBL/GenBank/DDBJ databases">
        <title>Corchorus capsularis genome sequencing.</title>
        <authorList>
            <person name="Alam M."/>
            <person name="Haque M.S."/>
            <person name="Islam M.S."/>
            <person name="Emdad E.M."/>
            <person name="Islam M.M."/>
            <person name="Ahmed B."/>
            <person name="Halim A."/>
            <person name="Hossen Q.M.M."/>
            <person name="Hossain M.Z."/>
            <person name="Ahmed R."/>
            <person name="Khan M.M."/>
            <person name="Islam R."/>
            <person name="Rashid M.M."/>
            <person name="Khan S.A."/>
            <person name="Rahman M.S."/>
            <person name="Alam M."/>
        </authorList>
    </citation>
    <scope>NUCLEOTIDE SEQUENCE [LARGE SCALE GENOMIC DNA]</scope>
    <source>
        <strain evidence="2">cv. CVL-1</strain>
        <tissue evidence="1">Whole seedling</tissue>
    </source>
</reference>
<name>A0A1R3G022_COCAP</name>
<sequence>MASLNNSDDLTGELTITLSDFHE</sequence>
<gene>
    <name evidence="1" type="ORF">CCACVL1_29800</name>
</gene>